<dbReference type="AlphaFoldDB" id="C6HYG9"/>
<sequence length="120" mass="14418">MSDFPTGIHQTFHRINPLSLKDNPFLFPKKLRLYVRLQDFYEMKNKKIQESSSLRFRPASGSPLPFFRNHDNDREDPLILKKICRNSRNRAGSALDPLSRYSLQFTFKPRWTSRRSFRIW</sequence>
<name>C6HYG9_9BACT</name>
<dbReference type="Proteomes" id="UP000009374">
    <property type="component" value="Unassembled WGS sequence"/>
</dbReference>
<accession>C6HYG9</accession>
<reference evidence="1 2" key="1">
    <citation type="journal article" date="2009" name="Appl. Environ. Microbiol.">
        <title>Community genomic and proteomic analyses of chemoautotrophic iron-oxidizing "Leptospirillum rubarum" (Group II) and "Leptospirillum ferrodiazotrophum" (Group III) bacteria in acid mine drainage biofilms.</title>
        <authorList>
            <person name="Goltsman D.S."/>
            <person name="Denef V.J."/>
            <person name="Singer S.W."/>
            <person name="VerBerkmoes N.C."/>
            <person name="Lefsrud M."/>
            <person name="Mueller R.S."/>
            <person name="Dick G.J."/>
            <person name="Sun C.L."/>
            <person name="Wheeler K.E."/>
            <person name="Zemla A."/>
            <person name="Baker B.J."/>
            <person name="Hauser L."/>
            <person name="Land M."/>
            <person name="Shah M.B."/>
            <person name="Thelen M.P."/>
            <person name="Hettich R.L."/>
            <person name="Banfield J.F."/>
        </authorList>
    </citation>
    <scope>NUCLEOTIDE SEQUENCE [LARGE SCALE GENOMIC DNA]</scope>
</reference>
<dbReference type="EMBL" id="GG693878">
    <property type="protein sequence ID" value="EES52254.1"/>
    <property type="molecule type" value="Genomic_DNA"/>
</dbReference>
<proteinExistence type="predicted"/>
<gene>
    <name evidence="1" type="ORF">UBAL3_94240045</name>
</gene>
<keyword evidence="2" id="KW-1185">Reference proteome</keyword>
<protein>
    <submittedName>
        <fullName evidence="1">Uncharacterized protein</fullName>
    </submittedName>
</protein>
<evidence type="ECO:0000313" key="2">
    <source>
        <dbReference type="Proteomes" id="UP000009374"/>
    </source>
</evidence>
<evidence type="ECO:0000313" key="1">
    <source>
        <dbReference type="EMBL" id="EES52254.1"/>
    </source>
</evidence>
<organism evidence="1 2">
    <name type="scientific">Leptospirillum ferrodiazotrophum</name>
    <dbReference type="NCBI Taxonomy" id="412449"/>
    <lineage>
        <taxon>Bacteria</taxon>
        <taxon>Pseudomonadati</taxon>
        <taxon>Nitrospirota</taxon>
        <taxon>Nitrospiria</taxon>
        <taxon>Nitrospirales</taxon>
        <taxon>Nitrospiraceae</taxon>
        <taxon>Leptospirillum</taxon>
    </lineage>
</organism>